<evidence type="ECO:0000313" key="3">
    <source>
        <dbReference type="Proteomes" id="UP000299102"/>
    </source>
</evidence>
<reference evidence="2 3" key="1">
    <citation type="journal article" date="2019" name="Commun. Biol.">
        <title>The bagworm genome reveals a unique fibroin gene that provides high tensile strength.</title>
        <authorList>
            <person name="Kono N."/>
            <person name="Nakamura H."/>
            <person name="Ohtoshi R."/>
            <person name="Tomita M."/>
            <person name="Numata K."/>
            <person name="Arakawa K."/>
        </authorList>
    </citation>
    <scope>NUCLEOTIDE SEQUENCE [LARGE SCALE GENOMIC DNA]</scope>
</reference>
<keyword evidence="3" id="KW-1185">Reference proteome</keyword>
<sequence>MKPTDYWLGYDGLEHTKNIPMLFVVDAKFPCRDYEELPPRDRRERSSARPTGPGPPPTAARRPARMRQNLAHFRTTIFRRRIRELLSSLLKLKLNPVITLTGPLPRYPTPIREAGAVSVTPLRLRMSTGECDHLLFGGLHARLPLDRL</sequence>
<dbReference type="AlphaFoldDB" id="A0A4C1YYY2"/>
<protein>
    <submittedName>
        <fullName evidence="2">Uncharacterized protein</fullName>
    </submittedName>
</protein>
<evidence type="ECO:0000313" key="2">
    <source>
        <dbReference type="EMBL" id="GBP79545.1"/>
    </source>
</evidence>
<organism evidence="2 3">
    <name type="scientific">Eumeta variegata</name>
    <name type="common">Bagworm moth</name>
    <name type="synonym">Eumeta japonica</name>
    <dbReference type="NCBI Taxonomy" id="151549"/>
    <lineage>
        <taxon>Eukaryota</taxon>
        <taxon>Metazoa</taxon>
        <taxon>Ecdysozoa</taxon>
        <taxon>Arthropoda</taxon>
        <taxon>Hexapoda</taxon>
        <taxon>Insecta</taxon>
        <taxon>Pterygota</taxon>
        <taxon>Neoptera</taxon>
        <taxon>Endopterygota</taxon>
        <taxon>Lepidoptera</taxon>
        <taxon>Glossata</taxon>
        <taxon>Ditrysia</taxon>
        <taxon>Tineoidea</taxon>
        <taxon>Psychidae</taxon>
        <taxon>Oiketicinae</taxon>
        <taxon>Eumeta</taxon>
    </lineage>
</organism>
<dbReference type="EMBL" id="BGZK01001418">
    <property type="protein sequence ID" value="GBP79545.1"/>
    <property type="molecule type" value="Genomic_DNA"/>
</dbReference>
<accession>A0A4C1YYY2</accession>
<gene>
    <name evidence="2" type="ORF">EVAR_3504_1</name>
</gene>
<feature type="region of interest" description="Disordered" evidence="1">
    <location>
        <begin position="35"/>
        <end position="64"/>
    </location>
</feature>
<name>A0A4C1YYY2_EUMVA</name>
<dbReference type="Proteomes" id="UP000299102">
    <property type="component" value="Unassembled WGS sequence"/>
</dbReference>
<feature type="compositionally biased region" description="Basic and acidic residues" evidence="1">
    <location>
        <begin position="35"/>
        <end position="47"/>
    </location>
</feature>
<comment type="caution">
    <text evidence="2">The sequence shown here is derived from an EMBL/GenBank/DDBJ whole genome shotgun (WGS) entry which is preliminary data.</text>
</comment>
<evidence type="ECO:0000256" key="1">
    <source>
        <dbReference type="SAM" id="MobiDB-lite"/>
    </source>
</evidence>
<proteinExistence type="predicted"/>